<keyword evidence="2" id="KW-1185">Reference proteome</keyword>
<evidence type="ECO:0000313" key="1">
    <source>
        <dbReference type="EMBL" id="RYR15522.1"/>
    </source>
</evidence>
<dbReference type="AlphaFoldDB" id="A0A444ZN25"/>
<accession>A0A444ZN25</accession>
<organism evidence="1 2">
    <name type="scientific">Arachis hypogaea</name>
    <name type="common">Peanut</name>
    <dbReference type="NCBI Taxonomy" id="3818"/>
    <lineage>
        <taxon>Eukaryota</taxon>
        <taxon>Viridiplantae</taxon>
        <taxon>Streptophyta</taxon>
        <taxon>Embryophyta</taxon>
        <taxon>Tracheophyta</taxon>
        <taxon>Spermatophyta</taxon>
        <taxon>Magnoliopsida</taxon>
        <taxon>eudicotyledons</taxon>
        <taxon>Gunneridae</taxon>
        <taxon>Pentapetalae</taxon>
        <taxon>rosids</taxon>
        <taxon>fabids</taxon>
        <taxon>Fabales</taxon>
        <taxon>Fabaceae</taxon>
        <taxon>Papilionoideae</taxon>
        <taxon>50 kb inversion clade</taxon>
        <taxon>dalbergioids sensu lato</taxon>
        <taxon>Dalbergieae</taxon>
        <taxon>Pterocarpus clade</taxon>
        <taxon>Arachis</taxon>
    </lineage>
</organism>
<dbReference type="GO" id="GO:0047631">
    <property type="term" value="F:ADP-ribose diphosphatase activity"/>
    <property type="evidence" value="ECO:0007669"/>
    <property type="project" value="TreeGrafter"/>
</dbReference>
<dbReference type="InterPro" id="IPR003293">
    <property type="entry name" value="Nudix_hydrolase6-like"/>
</dbReference>
<dbReference type="Proteomes" id="UP000289738">
    <property type="component" value="Chromosome B04"/>
</dbReference>
<dbReference type="Gene3D" id="3.10.129.10">
    <property type="entry name" value="Hotdog Thioesterase"/>
    <property type="match status" value="1"/>
</dbReference>
<dbReference type="PANTHER" id="PTHR13994:SF30">
    <property type="entry name" value="NUDIX HYDROLASE 10"/>
    <property type="match status" value="1"/>
</dbReference>
<evidence type="ECO:0000313" key="2">
    <source>
        <dbReference type="Proteomes" id="UP000289738"/>
    </source>
</evidence>
<sequence length="492" mass="56774">MTSFCDLCSSDGLLRRRLLLRLLLQRHLFQRLLLQRRSPPVAFSYAGNLVNRAIELRVSLPADSRGFVLSDPKNRMFLCNFRIVISLVCGAYLVGNAFTTKEYKQAKDTFKVPFKSEGKGNFRTVSFKFKAVAPRTRLTFYSSFYHTRIDDYGSLCGPVLDQVLVVQEKKGRFHGIGYWKLPSRVVDVGEEIFAAAISEIDTEFVEILAFREVQNSFFGKSDLSFLCILRHLSVEIKKRELEIEVAQKEELGFDHQEVAMPSVPPPNKLLSMEELRERRLTNPRLPKTYRNKIATTKFTPWPIEIRFCEPTTSTNQTKSPPSLNFWFRAKGKLSDDQALHSLVLISVCQTIFNSGSEDYSQQKEEKHADLIRSLKSSMDNLNKEANQEWGNIFPVFKEISVTDNALERVLALEIELAEALQAKKKSSMQFQREQRRWSSLDLLPLQKKKYKRERKSQSLRSKIPSEDAKFHRVCCRRRRKLLASKSYSSSLS</sequence>
<dbReference type="Gene3D" id="3.90.79.10">
    <property type="entry name" value="Nucleoside Triphosphate Pyrophosphohydrolase"/>
    <property type="match status" value="1"/>
</dbReference>
<reference evidence="1 2" key="1">
    <citation type="submission" date="2019-01" db="EMBL/GenBank/DDBJ databases">
        <title>Sequencing of cultivated peanut Arachis hypogaea provides insights into genome evolution and oil improvement.</title>
        <authorList>
            <person name="Chen X."/>
        </authorList>
    </citation>
    <scope>NUCLEOTIDE SEQUENCE [LARGE SCALE GENOMIC DNA]</scope>
    <source>
        <strain evidence="2">cv. Fuhuasheng</strain>
        <tissue evidence="1">Leaves</tissue>
    </source>
</reference>
<dbReference type="STRING" id="3818.A0A444ZN25"/>
<proteinExistence type="predicted"/>
<dbReference type="GO" id="GO:0051287">
    <property type="term" value="F:NAD binding"/>
    <property type="evidence" value="ECO:0007669"/>
    <property type="project" value="TreeGrafter"/>
</dbReference>
<protein>
    <submittedName>
        <fullName evidence="1">Uncharacterized protein</fullName>
    </submittedName>
</protein>
<dbReference type="InterPro" id="IPR029069">
    <property type="entry name" value="HotDog_dom_sf"/>
</dbReference>
<comment type="caution">
    <text evidence="1">The sequence shown here is derived from an EMBL/GenBank/DDBJ whole genome shotgun (WGS) entry which is preliminary data.</text>
</comment>
<dbReference type="SUPFAM" id="SSF54637">
    <property type="entry name" value="Thioesterase/thiol ester dehydrase-isomerase"/>
    <property type="match status" value="1"/>
</dbReference>
<name>A0A444ZN25_ARAHY</name>
<dbReference type="PANTHER" id="PTHR13994">
    <property type="entry name" value="NUDIX HYDROLASE RELATED"/>
    <property type="match status" value="1"/>
</dbReference>
<dbReference type="EMBL" id="SDMP01000014">
    <property type="protein sequence ID" value="RYR15522.1"/>
    <property type="molecule type" value="Genomic_DNA"/>
</dbReference>
<dbReference type="GO" id="GO:0035529">
    <property type="term" value="F:NADH pyrophosphatase activity"/>
    <property type="evidence" value="ECO:0007669"/>
    <property type="project" value="TreeGrafter"/>
</dbReference>
<gene>
    <name evidence="1" type="ORF">Ahy_B04g072309</name>
</gene>